<feature type="compositionally biased region" description="Low complexity" evidence="1">
    <location>
        <begin position="155"/>
        <end position="165"/>
    </location>
</feature>
<organism evidence="4 5">
    <name type="scientific">Extremus antarcticus</name>
    <dbReference type="NCBI Taxonomy" id="702011"/>
    <lineage>
        <taxon>Eukaryota</taxon>
        <taxon>Fungi</taxon>
        <taxon>Dikarya</taxon>
        <taxon>Ascomycota</taxon>
        <taxon>Pezizomycotina</taxon>
        <taxon>Dothideomycetes</taxon>
        <taxon>Dothideomycetidae</taxon>
        <taxon>Mycosphaerellales</taxon>
        <taxon>Extremaceae</taxon>
        <taxon>Extremus</taxon>
    </lineage>
</organism>
<feature type="region of interest" description="Disordered" evidence="1">
    <location>
        <begin position="143"/>
        <end position="167"/>
    </location>
</feature>
<keyword evidence="2" id="KW-0812">Transmembrane</keyword>
<feature type="domain" description="Ubiquitin-like" evidence="3">
    <location>
        <begin position="8"/>
        <end position="69"/>
    </location>
</feature>
<feature type="transmembrane region" description="Helical" evidence="2">
    <location>
        <begin position="272"/>
        <end position="290"/>
    </location>
</feature>
<dbReference type="Pfam" id="PF10302">
    <property type="entry name" value="Dsc3_N"/>
    <property type="match status" value="1"/>
</dbReference>
<gene>
    <name evidence="4" type="ORF">LTR09_001995</name>
</gene>
<proteinExistence type="predicted"/>
<protein>
    <recommendedName>
        <fullName evidence="3">Ubiquitin-like domain-containing protein</fullName>
    </recommendedName>
</protein>
<keyword evidence="2" id="KW-0472">Membrane</keyword>
<dbReference type="PROSITE" id="PS50053">
    <property type="entry name" value="UBIQUITIN_2"/>
    <property type="match status" value="1"/>
</dbReference>
<dbReference type="PANTHER" id="PTHR28049:SF1">
    <property type="entry name" value="DSC E3 UBIQUITIN LIGASE COMPLEX SUBUNIT 3"/>
    <property type="match status" value="1"/>
</dbReference>
<accession>A0AAJ0LVQ8</accession>
<dbReference type="Proteomes" id="UP001271007">
    <property type="component" value="Unassembled WGS sequence"/>
</dbReference>
<dbReference type="GO" id="GO:0044695">
    <property type="term" value="C:Dsc E3 ubiquitin ligase complex"/>
    <property type="evidence" value="ECO:0007669"/>
    <property type="project" value="InterPro"/>
</dbReference>
<dbReference type="InterPro" id="IPR029071">
    <property type="entry name" value="Ubiquitin-like_domsf"/>
</dbReference>
<comment type="caution">
    <text evidence="4">The sequence shown here is derived from an EMBL/GenBank/DDBJ whole genome shotgun (WGS) entry which is preliminary data.</text>
</comment>
<dbReference type="GO" id="GO:0005783">
    <property type="term" value="C:endoplasmic reticulum"/>
    <property type="evidence" value="ECO:0007669"/>
    <property type="project" value="TreeGrafter"/>
</dbReference>
<feature type="compositionally biased region" description="Basic and acidic residues" evidence="1">
    <location>
        <begin position="81"/>
        <end position="93"/>
    </location>
</feature>
<name>A0AAJ0LVQ8_9PEZI</name>
<evidence type="ECO:0000313" key="4">
    <source>
        <dbReference type="EMBL" id="KAK3056957.1"/>
    </source>
</evidence>
<dbReference type="SUPFAM" id="SSF54236">
    <property type="entry name" value="Ubiquitin-like"/>
    <property type="match status" value="1"/>
</dbReference>
<keyword evidence="5" id="KW-1185">Reference proteome</keyword>
<sequence>MAASNVPLDLVIRFSTSNPDVILSIPSPSTTSALSLKQQIRAELDEPASTSRLRLIHSGKVLLDTEALSRTLHITLPPPPRADDNASKSDKAKGKQPLRPPPLQAARVYIHCSVGDVLTPTDLAAEVEAAAKADAALLSASTDATEPAQSVGHNASTTTSTTPAPRGFDRLLTTGFTPAEVATLRTQFLAIQAHTHTPDTMPSGPELLTLEERWLDNGHSPSAGGEEGGFTSDDSGGLEDMLWGNLIGFFWPVGAMFWLMREEGVWTRRRQVAVLSGFLVNITFGFLRVMN</sequence>
<dbReference type="EMBL" id="JAWDJX010000004">
    <property type="protein sequence ID" value="KAK3056957.1"/>
    <property type="molecule type" value="Genomic_DNA"/>
</dbReference>
<dbReference type="InterPro" id="IPR000626">
    <property type="entry name" value="Ubiquitin-like_dom"/>
</dbReference>
<dbReference type="InterPro" id="IPR045226">
    <property type="entry name" value="Dsc3"/>
</dbReference>
<keyword evidence="2" id="KW-1133">Transmembrane helix</keyword>
<reference evidence="4" key="1">
    <citation type="submission" date="2023-04" db="EMBL/GenBank/DDBJ databases">
        <title>Black Yeasts Isolated from many extreme environments.</title>
        <authorList>
            <person name="Coleine C."/>
            <person name="Stajich J.E."/>
            <person name="Selbmann L."/>
        </authorList>
    </citation>
    <scope>NUCLEOTIDE SEQUENCE</scope>
    <source>
        <strain evidence="4">CCFEE 5312</strain>
    </source>
</reference>
<feature type="region of interest" description="Disordered" evidence="1">
    <location>
        <begin position="73"/>
        <end position="102"/>
    </location>
</feature>
<dbReference type="PANTHER" id="PTHR28049">
    <property type="entry name" value="TRANSMEMBRANE PROTEIN YOR223W"/>
    <property type="match status" value="1"/>
</dbReference>
<evidence type="ECO:0000259" key="3">
    <source>
        <dbReference type="PROSITE" id="PS50053"/>
    </source>
</evidence>
<evidence type="ECO:0000256" key="1">
    <source>
        <dbReference type="SAM" id="MobiDB-lite"/>
    </source>
</evidence>
<feature type="transmembrane region" description="Helical" evidence="2">
    <location>
        <begin position="241"/>
        <end position="260"/>
    </location>
</feature>
<dbReference type="InterPro" id="IPR025390">
    <property type="entry name" value="Dsc3_C"/>
</dbReference>
<evidence type="ECO:0000313" key="5">
    <source>
        <dbReference type="Proteomes" id="UP001271007"/>
    </source>
</evidence>
<dbReference type="AlphaFoldDB" id="A0AAJ0LVQ8"/>
<dbReference type="Gene3D" id="3.10.20.90">
    <property type="entry name" value="Phosphatidylinositol 3-kinase Catalytic Subunit, Chain A, domain 1"/>
    <property type="match status" value="1"/>
</dbReference>
<dbReference type="InterPro" id="IPR019413">
    <property type="entry name" value="Dsc3_ub-like_dom"/>
</dbReference>
<dbReference type="Pfam" id="PF13373">
    <property type="entry name" value="Dsc3_C"/>
    <property type="match status" value="1"/>
</dbReference>
<evidence type="ECO:0000256" key="2">
    <source>
        <dbReference type="SAM" id="Phobius"/>
    </source>
</evidence>